<comment type="caution">
    <text evidence="1">The sequence shown here is derived from an EMBL/GenBank/DDBJ whole genome shotgun (WGS) entry which is preliminary data.</text>
</comment>
<reference evidence="1" key="1">
    <citation type="submission" date="2022-11" db="EMBL/GenBank/DDBJ databases">
        <title>Chromosome-level genome of Pogonophryne albipinna.</title>
        <authorList>
            <person name="Jo E."/>
        </authorList>
    </citation>
    <scope>NUCLEOTIDE SEQUENCE</scope>
    <source>
        <strain evidence="1">SGF0006</strain>
        <tissue evidence="1">Muscle</tissue>
    </source>
</reference>
<dbReference type="Proteomes" id="UP001219934">
    <property type="component" value="Unassembled WGS sequence"/>
</dbReference>
<name>A0AAD6FG07_9TELE</name>
<sequence>MLDGHTVMSSVVTHKLVKTCLRSTMDDDRLSNLGVLSVESRRAKSLDLEEFVNHFAANHNNRRIQLL</sequence>
<dbReference type="AlphaFoldDB" id="A0AAD6FG07"/>
<evidence type="ECO:0000313" key="2">
    <source>
        <dbReference type="Proteomes" id="UP001219934"/>
    </source>
</evidence>
<accession>A0AAD6FG07</accession>
<protein>
    <submittedName>
        <fullName evidence="1">Uncharacterized protein</fullName>
    </submittedName>
</protein>
<keyword evidence="2" id="KW-1185">Reference proteome</keyword>
<gene>
    <name evidence="1" type="ORF">JOQ06_030304</name>
</gene>
<dbReference type="EMBL" id="JAPTMU010000013">
    <property type="protein sequence ID" value="KAJ4933476.1"/>
    <property type="molecule type" value="Genomic_DNA"/>
</dbReference>
<proteinExistence type="predicted"/>
<organism evidence="1 2">
    <name type="scientific">Pogonophryne albipinna</name>
    <dbReference type="NCBI Taxonomy" id="1090488"/>
    <lineage>
        <taxon>Eukaryota</taxon>
        <taxon>Metazoa</taxon>
        <taxon>Chordata</taxon>
        <taxon>Craniata</taxon>
        <taxon>Vertebrata</taxon>
        <taxon>Euteleostomi</taxon>
        <taxon>Actinopterygii</taxon>
        <taxon>Neopterygii</taxon>
        <taxon>Teleostei</taxon>
        <taxon>Neoteleostei</taxon>
        <taxon>Acanthomorphata</taxon>
        <taxon>Eupercaria</taxon>
        <taxon>Perciformes</taxon>
        <taxon>Notothenioidei</taxon>
        <taxon>Pogonophryne</taxon>
    </lineage>
</organism>
<evidence type="ECO:0000313" key="1">
    <source>
        <dbReference type="EMBL" id="KAJ4933476.1"/>
    </source>
</evidence>